<keyword evidence="2 3" id="KW-0456">Lyase</keyword>
<evidence type="ECO:0000256" key="3">
    <source>
        <dbReference type="PIRNR" id="PIRNR001365"/>
    </source>
</evidence>
<dbReference type="Pfam" id="PF00701">
    <property type="entry name" value="DHDPS"/>
    <property type="match status" value="1"/>
</dbReference>
<proteinExistence type="inferred from homology"/>
<dbReference type="PRINTS" id="PR00146">
    <property type="entry name" value="DHPICSNTHASE"/>
</dbReference>
<dbReference type="InterPro" id="IPR002220">
    <property type="entry name" value="DapA-like"/>
</dbReference>
<dbReference type="SUPFAM" id="SSF51569">
    <property type="entry name" value="Aldolase"/>
    <property type="match status" value="1"/>
</dbReference>
<feature type="compositionally biased region" description="Low complexity" evidence="4">
    <location>
        <begin position="328"/>
        <end position="342"/>
    </location>
</feature>
<evidence type="ECO:0000313" key="5">
    <source>
        <dbReference type="EMBL" id="GAA3036090.1"/>
    </source>
</evidence>
<evidence type="ECO:0000313" key="6">
    <source>
        <dbReference type="Proteomes" id="UP001499930"/>
    </source>
</evidence>
<protein>
    <submittedName>
        <fullName evidence="5">4-hydroxy-tetrahydrodipicolinate synthase</fullName>
    </submittedName>
</protein>
<evidence type="ECO:0000256" key="2">
    <source>
        <dbReference type="ARBA" id="ARBA00023239"/>
    </source>
</evidence>
<dbReference type="InterPro" id="IPR013785">
    <property type="entry name" value="Aldolase_TIM"/>
</dbReference>
<feature type="region of interest" description="Disordered" evidence="4">
    <location>
        <begin position="313"/>
        <end position="349"/>
    </location>
</feature>
<comment type="caution">
    <text evidence="5">The sequence shown here is derived from an EMBL/GenBank/DDBJ whole genome shotgun (WGS) entry which is preliminary data.</text>
</comment>
<dbReference type="PANTHER" id="PTHR12128">
    <property type="entry name" value="DIHYDRODIPICOLINATE SYNTHASE"/>
    <property type="match status" value="1"/>
</dbReference>
<reference evidence="6" key="1">
    <citation type="journal article" date="2019" name="Int. J. Syst. Evol. Microbiol.">
        <title>The Global Catalogue of Microorganisms (GCM) 10K type strain sequencing project: providing services to taxonomists for standard genome sequencing and annotation.</title>
        <authorList>
            <consortium name="The Broad Institute Genomics Platform"/>
            <consortium name="The Broad Institute Genome Sequencing Center for Infectious Disease"/>
            <person name="Wu L."/>
            <person name="Ma J."/>
        </authorList>
    </citation>
    <scope>NUCLEOTIDE SEQUENCE [LARGE SCALE GENOMIC DNA]</scope>
    <source>
        <strain evidence="6">JCM 3106</strain>
    </source>
</reference>
<organism evidence="5 6">
    <name type="scientific">Streptosporangium longisporum</name>
    <dbReference type="NCBI Taxonomy" id="46187"/>
    <lineage>
        <taxon>Bacteria</taxon>
        <taxon>Bacillati</taxon>
        <taxon>Actinomycetota</taxon>
        <taxon>Actinomycetes</taxon>
        <taxon>Streptosporangiales</taxon>
        <taxon>Streptosporangiaceae</taxon>
        <taxon>Streptosporangium</taxon>
    </lineage>
</organism>
<evidence type="ECO:0000256" key="4">
    <source>
        <dbReference type="SAM" id="MobiDB-lite"/>
    </source>
</evidence>
<dbReference type="PIRSF" id="PIRSF001365">
    <property type="entry name" value="DHDPS"/>
    <property type="match status" value="1"/>
</dbReference>
<accession>A0ABP6L9W6</accession>
<dbReference type="PANTHER" id="PTHR12128:SF66">
    <property type="entry name" value="4-HYDROXY-2-OXOGLUTARATE ALDOLASE, MITOCHONDRIAL"/>
    <property type="match status" value="1"/>
</dbReference>
<keyword evidence="6" id="KW-1185">Reference proteome</keyword>
<dbReference type="EMBL" id="BAAAWD010000024">
    <property type="protein sequence ID" value="GAA3036090.1"/>
    <property type="molecule type" value="Genomic_DNA"/>
</dbReference>
<dbReference type="SMART" id="SM01130">
    <property type="entry name" value="DHDPS"/>
    <property type="match status" value="1"/>
</dbReference>
<name>A0ABP6L9W6_9ACTN</name>
<evidence type="ECO:0000256" key="1">
    <source>
        <dbReference type="ARBA" id="ARBA00007592"/>
    </source>
</evidence>
<dbReference type="Gene3D" id="3.20.20.70">
    <property type="entry name" value="Aldolase class I"/>
    <property type="match status" value="1"/>
</dbReference>
<sequence>MDRDDVTWHGYWPAAPTPFTADGALDEGAWRALLRLYAAQGVHGVLVNGSTGEWFSQTPAERRRVTEIAVQEVAGRFPVVVGVTAYTPGEVIDLARHAAETGADGLLATPPPYVHPGPEEIVAFYDRVSSATDLPFMVYNWPRGVAVDISAHPGLTGRLADLGNVVAIKDSTGDWMRMLGTVEAVCDRVRVFGSFLHRRGLAVLLELGGDGNIDGGGVGAPFAVPCYEAVAAGDRESARAWADRYAVLSGRLVAPDYSGVYGSPIAQLKAAMSLLGQPGGHVRPPLLPISDPGTLRAIRTVLEESGLVAALEESGPAARESGPAARKPGPVAAVAATPGAGAAREETPA</sequence>
<dbReference type="Proteomes" id="UP001499930">
    <property type="component" value="Unassembled WGS sequence"/>
</dbReference>
<dbReference type="CDD" id="cd00408">
    <property type="entry name" value="DHDPS-like"/>
    <property type="match status" value="1"/>
</dbReference>
<gene>
    <name evidence="5" type="primary">dapA_2</name>
    <name evidence="5" type="ORF">GCM10017559_74720</name>
</gene>
<comment type="similarity">
    <text evidence="1 3">Belongs to the DapA family.</text>
</comment>